<keyword evidence="2" id="KW-0472">Membrane</keyword>
<dbReference type="Proteomes" id="UP000244932">
    <property type="component" value="Unassembled WGS sequence"/>
</dbReference>
<protein>
    <recommendedName>
        <fullName evidence="5">ATP-dependent Clp protease proteolytic subunit</fullName>
    </recommendedName>
</protein>
<reference evidence="3 4" key="1">
    <citation type="submission" date="2018-03" db="EMBL/GenBank/DDBJ databases">
        <authorList>
            <person name="Keele B.F."/>
        </authorList>
    </citation>
    <scope>NUCLEOTIDE SEQUENCE [LARGE SCALE GENOMIC DNA]</scope>
    <source>
        <strain evidence="3 4">CeCT 8812</strain>
    </source>
</reference>
<keyword evidence="2" id="KW-1133">Transmembrane helix</keyword>
<dbReference type="AlphaFoldDB" id="A0A2R8A8S6"/>
<dbReference type="Gene3D" id="3.90.226.10">
    <property type="entry name" value="2-enoyl-CoA Hydratase, Chain A, domain 1"/>
    <property type="match status" value="1"/>
</dbReference>
<organism evidence="3 4">
    <name type="scientific">Pontivivens insulae</name>
    <dbReference type="NCBI Taxonomy" id="1639689"/>
    <lineage>
        <taxon>Bacteria</taxon>
        <taxon>Pseudomonadati</taxon>
        <taxon>Pseudomonadota</taxon>
        <taxon>Alphaproteobacteria</taxon>
        <taxon>Rhodobacterales</taxon>
        <taxon>Paracoccaceae</taxon>
        <taxon>Pontivivens</taxon>
    </lineage>
</organism>
<evidence type="ECO:0000313" key="3">
    <source>
        <dbReference type="EMBL" id="SPF28629.1"/>
    </source>
</evidence>
<feature type="transmembrane region" description="Helical" evidence="2">
    <location>
        <begin position="14"/>
        <end position="32"/>
    </location>
</feature>
<evidence type="ECO:0000256" key="1">
    <source>
        <dbReference type="SAM" id="MobiDB-lite"/>
    </source>
</evidence>
<keyword evidence="4" id="KW-1185">Reference proteome</keyword>
<name>A0A2R8A8S6_9RHOB</name>
<keyword evidence="2" id="KW-0812">Transmembrane</keyword>
<evidence type="ECO:0000313" key="4">
    <source>
        <dbReference type="Proteomes" id="UP000244932"/>
    </source>
</evidence>
<feature type="region of interest" description="Disordered" evidence="1">
    <location>
        <begin position="49"/>
        <end position="81"/>
    </location>
</feature>
<accession>A0A2R8A8S6</accession>
<dbReference type="OrthoDB" id="5936191at2"/>
<evidence type="ECO:0000256" key="2">
    <source>
        <dbReference type="SAM" id="Phobius"/>
    </source>
</evidence>
<sequence length="260" mass="28333">MTALSLINRVSLRAALWLVLGVQVLIAGALVWNDFDRMRFLPGTDREVAPRITDPAAPGDQTRPYRPGTVPAREGRPGGPIALPQQMDAMTFSFQETQEYGRVMLLSGTITPGTSDRFERELDGTPAPDTVALHSPGGSVRDALRIARIVRESGWNTLLSQDAACASACPLIQFAGVERFVSRTAWVGMHQAAFVDGGFLTSAQAAREIQTLQGEILQHVVDMGVDPAVQTHALSTPPEQVYYLLEEEIERYGVATEFID</sequence>
<dbReference type="EMBL" id="OMKW01000001">
    <property type="protein sequence ID" value="SPF28629.1"/>
    <property type="molecule type" value="Genomic_DNA"/>
</dbReference>
<dbReference type="SUPFAM" id="SSF52096">
    <property type="entry name" value="ClpP/crotonase"/>
    <property type="match status" value="1"/>
</dbReference>
<dbReference type="InterPro" id="IPR029045">
    <property type="entry name" value="ClpP/crotonase-like_dom_sf"/>
</dbReference>
<dbReference type="RefSeq" id="WP_108781314.1">
    <property type="nucleotide sequence ID" value="NZ_OMKW01000001.1"/>
</dbReference>
<evidence type="ECO:0008006" key="5">
    <source>
        <dbReference type="Google" id="ProtNLM"/>
    </source>
</evidence>
<proteinExistence type="predicted"/>
<gene>
    <name evidence="3" type="ORF">POI8812_00931</name>
</gene>